<protein>
    <submittedName>
        <fullName evidence="2">Uncharacterized protein</fullName>
    </submittedName>
</protein>
<keyword evidence="3" id="KW-1185">Reference proteome</keyword>
<name>A0A2G5VQZ7_9PELO</name>
<sequence length="66" mass="7908">MLNILSVGNFLISLTVTEIMGSAKNMFQEPYRVNKMANEQIKVQEFKNHIRVYRKQEQSVKEWYQK</sequence>
<evidence type="ECO:0000313" key="3">
    <source>
        <dbReference type="Proteomes" id="UP000230233"/>
    </source>
</evidence>
<evidence type="ECO:0000313" key="2">
    <source>
        <dbReference type="EMBL" id="PIC54192.1"/>
    </source>
</evidence>
<feature type="chain" id="PRO_5013922647" evidence="1">
    <location>
        <begin position="18"/>
        <end position="66"/>
    </location>
</feature>
<reference evidence="3" key="1">
    <citation type="submission" date="2017-10" db="EMBL/GenBank/DDBJ databases">
        <title>Rapid genome shrinkage in a self-fertile nematode reveals novel sperm competition proteins.</title>
        <authorList>
            <person name="Yin D."/>
            <person name="Schwarz E.M."/>
            <person name="Thomas C.G."/>
            <person name="Felde R.L."/>
            <person name="Korf I.F."/>
            <person name="Cutter A.D."/>
            <person name="Schartner C.M."/>
            <person name="Ralston E.J."/>
            <person name="Meyer B.J."/>
            <person name="Haag E.S."/>
        </authorList>
    </citation>
    <scope>NUCLEOTIDE SEQUENCE [LARGE SCALE GENOMIC DNA]</scope>
    <source>
        <strain evidence="3">JU1422</strain>
    </source>
</reference>
<dbReference type="Proteomes" id="UP000230233">
    <property type="component" value="Chromosome I"/>
</dbReference>
<accession>A0A2G5VQZ7</accession>
<evidence type="ECO:0000256" key="1">
    <source>
        <dbReference type="SAM" id="SignalP"/>
    </source>
</evidence>
<organism evidence="2 3">
    <name type="scientific">Caenorhabditis nigoni</name>
    <dbReference type="NCBI Taxonomy" id="1611254"/>
    <lineage>
        <taxon>Eukaryota</taxon>
        <taxon>Metazoa</taxon>
        <taxon>Ecdysozoa</taxon>
        <taxon>Nematoda</taxon>
        <taxon>Chromadorea</taxon>
        <taxon>Rhabditida</taxon>
        <taxon>Rhabditina</taxon>
        <taxon>Rhabditomorpha</taxon>
        <taxon>Rhabditoidea</taxon>
        <taxon>Rhabditidae</taxon>
        <taxon>Peloderinae</taxon>
        <taxon>Caenorhabditis</taxon>
    </lineage>
</organism>
<comment type="caution">
    <text evidence="2">The sequence shown here is derived from an EMBL/GenBank/DDBJ whole genome shotgun (WGS) entry which is preliminary data.</text>
</comment>
<feature type="signal peptide" evidence="1">
    <location>
        <begin position="1"/>
        <end position="17"/>
    </location>
</feature>
<dbReference type="AlphaFoldDB" id="A0A2G5VQZ7"/>
<dbReference type="EMBL" id="PDUG01000001">
    <property type="protein sequence ID" value="PIC54192.1"/>
    <property type="molecule type" value="Genomic_DNA"/>
</dbReference>
<keyword evidence="1" id="KW-0732">Signal</keyword>
<gene>
    <name evidence="2" type="primary">Cnig_chr_I.g3547</name>
    <name evidence="2" type="ORF">B9Z55_003547</name>
</gene>
<proteinExistence type="predicted"/>